<keyword evidence="2" id="KW-1185">Reference proteome</keyword>
<accession>A0ABS3BDN3</accession>
<comment type="caution">
    <text evidence="1">The sequence shown here is derived from an EMBL/GenBank/DDBJ whole genome shotgun (WGS) entry which is preliminary data.</text>
</comment>
<evidence type="ECO:0000313" key="2">
    <source>
        <dbReference type="Proteomes" id="UP000664344"/>
    </source>
</evidence>
<protein>
    <submittedName>
        <fullName evidence="1">Uncharacterized protein</fullName>
    </submittedName>
</protein>
<gene>
    <name evidence="1" type="ORF">JYP53_08510</name>
</gene>
<dbReference type="Proteomes" id="UP000664344">
    <property type="component" value="Unassembled WGS sequence"/>
</dbReference>
<proteinExistence type="predicted"/>
<evidence type="ECO:0000313" key="1">
    <source>
        <dbReference type="EMBL" id="MBN7769939.1"/>
    </source>
</evidence>
<name>A0ABS3BDN3_9GAMM</name>
<dbReference type="RefSeq" id="WP_156836604.1">
    <property type="nucleotide sequence ID" value="NZ_JAFKDB010000012.1"/>
</dbReference>
<dbReference type="EMBL" id="JAFKDB010000012">
    <property type="protein sequence ID" value="MBN7769939.1"/>
    <property type="molecule type" value="Genomic_DNA"/>
</dbReference>
<organism evidence="1 2">
    <name type="scientific">Marinobacter daepoensis</name>
    <dbReference type="NCBI Taxonomy" id="262077"/>
    <lineage>
        <taxon>Bacteria</taxon>
        <taxon>Pseudomonadati</taxon>
        <taxon>Pseudomonadota</taxon>
        <taxon>Gammaproteobacteria</taxon>
        <taxon>Pseudomonadales</taxon>
        <taxon>Marinobacteraceae</taxon>
        <taxon>Marinobacter</taxon>
    </lineage>
</organism>
<sequence length="73" mass="8132">MPFTRVAPVQAHRLDGLEWPGDGTSDRVCISIDSRCLARLMASHQLHAQDFSCQDSASQAVVRNLLLDLLRQN</sequence>
<reference evidence="1 2" key="1">
    <citation type="submission" date="2021-02" db="EMBL/GenBank/DDBJ databases">
        <title>PHA producing bacteria isolated from coastal sediment in Guangdong, Shenzhen.</title>
        <authorList>
            <person name="Zheng W."/>
            <person name="Yu S."/>
            <person name="Huang Y."/>
        </authorList>
    </citation>
    <scope>NUCLEOTIDE SEQUENCE [LARGE SCALE GENOMIC DNA]</scope>
    <source>
        <strain evidence="1 2">TN21-5</strain>
    </source>
</reference>